<feature type="region of interest" description="Disordered" evidence="1">
    <location>
        <begin position="230"/>
        <end position="249"/>
    </location>
</feature>
<name>A0A9P4U3Z2_9PEZI</name>
<dbReference type="Proteomes" id="UP000800235">
    <property type="component" value="Unassembled WGS sequence"/>
</dbReference>
<evidence type="ECO:0000313" key="3">
    <source>
        <dbReference type="EMBL" id="KAF2435533.1"/>
    </source>
</evidence>
<evidence type="ECO:0000313" key="4">
    <source>
        <dbReference type="Proteomes" id="UP000800235"/>
    </source>
</evidence>
<feature type="chain" id="PRO_5040319892" evidence="2">
    <location>
        <begin position="18"/>
        <end position="249"/>
    </location>
</feature>
<dbReference type="AlphaFoldDB" id="A0A9P4U3Z2"/>
<comment type="caution">
    <text evidence="3">The sequence shown here is derived from an EMBL/GenBank/DDBJ whole genome shotgun (WGS) entry which is preliminary data.</text>
</comment>
<gene>
    <name evidence="3" type="ORF">EJ08DRAFT_692776</name>
</gene>
<keyword evidence="4" id="KW-1185">Reference proteome</keyword>
<organism evidence="3 4">
    <name type="scientific">Tothia fuscella</name>
    <dbReference type="NCBI Taxonomy" id="1048955"/>
    <lineage>
        <taxon>Eukaryota</taxon>
        <taxon>Fungi</taxon>
        <taxon>Dikarya</taxon>
        <taxon>Ascomycota</taxon>
        <taxon>Pezizomycotina</taxon>
        <taxon>Dothideomycetes</taxon>
        <taxon>Pleosporomycetidae</taxon>
        <taxon>Venturiales</taxon>
        <taxon>Cylindrosympodiaceae</taxon>
        <taxon>Tothia</taxon>
    </lineage>
</organism>
<sequence>MLSLLCLFYTLLAVASAQTHYLYGPMWGYRRYGSGAGGFITSLETTLVAGKPTSPPKALIALWPGMDTAKGLIQPIIVSSDRNGQLYPGCRAIKADEWCIFASMIVGNTQQKSGKAVPWNGLEPLKMTFKWDEALGGYDQKLFLKGQEVSSLKYASGKSVSFYVATECQGSHTGIVNNHTYSDNTVVLSQPNPVWGKTPSTHYMACADRAETADGGTTWKIPHIKLQQSNAPKDYNRGAGTSPGPTFCP</sequence>
<accession>A0A9P4U3Z2</accession>
<protein>
    <submittedName>
        <fullName evidence="3">Uncharacterized protein</fullName>
    </submittedName>
</protein>
<feature type="signal peptide" evidence="2">
    <location>
        <begin position="1"/>
        <end position="17"/>
    </location>
</feature>
<reference evidence="3" key="1">
    <citation type="journal article" date="2020" name="Stud. Mycol.">
        <title>101 Dothideomycetes genomes: a test case for predicting lifestyles and emergence of pathogens.</title>
        <authorList>
            <person name="Haridas S."/>
            <person name="Albert R."/>
            <person name="Binder M."/>
            <person name="Bloem J."/>
            <person name="Labutti K."/>
            <person name="Salamov A."/>
            <person name="Andreopoulos B."/>
            <person name="Baker S."/>
            <person name="Barry K."/>
            <person name="Bills G."/>
            <person name="Bluhm B."/>
            <person name="Cannon C."/>
            <person name="Castanera R."/>
            <person name="Culley D."/>
            <person name="Daum C."/>
            <person name="Ezra D."/>
            <person name="Gonzalez J."/>
            <person name="Henrissat B."/>
            <person name="Kuo A."/>
            <person name="Liang C."/>
            <person name="Lipzen A."/>
            <person name="Lutzoni F."/>
            <person name="Magnuson J."/>
            <person name="Mondo S."/>
            <person name="Nolan M."/>
            <person name="Ohm R."/>
            <person name="Pangilinan J."/>
            <person name="Park H.-J."/>
            <person name="Ramirez L."/>
            <person name="Alfaro M."/>
            <person name="Sun H."/>
            <person name="Tritt A."/>
            <person name="Yoshinaga Y."/>
            <person name="Zwiers L.-H."/>
            <person name="Turgeon B."/>
            <person name="Goodwin S."/>
            <person name="Spatafora J."/>
            <person name="Crous P."/>
            <person name="Grigoriev I."/>
        </authorList>
    </citation>
    <scope>NUCLEOTIDE SEQUENCE</scope>
    <source>
        <strain evidence="3">CBS 130266</strain>
    </source>
</reference>
<evidence type="ECO:0000256" key="2">
    <source>
        <dbReference type="SAM" id="SignalP"/>
    </source>
</evidence>
<keyword evidence="2" id="KW-0732">Signal</keyword>
<proteinExistence type="predicted"/>
<dbReference type="EMBL" id="MU007013">
    <property type="protein sequence ID" value="KAF2435533.1"/>
    <property type="molecule type" value="Genomic_DNA"/>
</dbReference>
<dbReference type="OrthoDB" id="5086500at2759"/>
<evidence type="ECO:0000256" key="1">
    <source>
        <dbReference type="SAM" id="MobiDB-lite"/>
    </source>
</evidence>